<evidence type="ECO:0000256" key="9">
    <source>
        <dbReference type="ARBA" id="ARBA00023204"/>
    </source>
</evidence>
<dbReference type="InterPro" id="IPR049550">
    <property type="entry name" value="RecD_N"/>
</dbReference>
<dbReference type="GO" id="GO:0005524">
    <property type="term" value="F:ATP binding"/>
    <property type="evidence" value="ECO:0007669"/>
    <property type="project" value="UniProtKB-UniRule"/>
</dbReference>
<dbReference type="GO" id="GO:0043139">
    <property type="term" value="F:5'-3' DNA helicase activity"/>
    <property type="evidence" value="ECO:0007669"/>
    <property type="project" value="UniProtKB-UniRule"/>
</dbReference>
<dbReference type="EC" id="5.6.2.3" evidence="11"/>
<dbReference type="SUPFAM" id="SSF52540">
    <property type="entry name" value="P-loop containing nucleoside triphosphate hydrolases"/>
    <property type="match status" value="2"/>
</dbReference>
<dbReference type="InterPro" id="IPR041851">
    <property type="entry name" value="RecD_N_sf"/>
</dbReference>
<keyword evidence="9 11" id="KW-0234">DNA repair</keyword>
<dbReference type="Pfam" id="PF13538">
    <property type="entry name" value="UvrD_C_2"/>
    <property type="match status" value="1"/>
</dbReference>
<feature type="binding site" evidence="11">
    <location>
        <begin position="250"/>
        <end position="257"/>
    </location>
    <ligand>
        <name>ATP</name>
        <dbReference type="ChEBI" id="CHEBI:30616"/>
    </ligand>
</feature>
<dbReference type="RefSeq" id="WP_107272525.1">
    <property type="nucleotide sequence ID" value="NZ_PYMA01000021.1"/>
</dbReference>
<dbReference type="EMBL" id="PYMA01000021">
    <property type="protein sequence ID" value="PSW12586.1"/>
    <property type="molecule type" value="Genomic_DNA"/>
</dbReference>
<dbReference type="InterPro" id="IPR006344">
    <property type="entry name" value="RecD"/>
</dbReference>
<protein>
    <recommendedName>
        <fullName evidence="11">RecBCD enzyme subunit RecD</fullName>
        <ecNumber evidence="11">5.6.2.3</ecNumber>
    </recommendedName>
    <alternativeName>
        <fullName evidence="11">DNA 5'-3' helicase subunit RecD</fullName>
    </alternativeName>
    <alternativeName>
        <fullName evidence="11">Exonuclease V subunit RecD</fullName>
        <shortName evidence="11">ExoV subunit RecD</shortName>
    </alternativeName>
    <alternativeName>
        <fullName evidence="11">Helicase/nuclease RecBCD subunit RecD</fullName>
    </alternativeName>
</protein>
<dbReference type="Pfam" id="PF21185">
    <property type="entry name" value="RecD_N"/>
    <property type="match status" value="1"/>
</dbReference>
<dbReference type="HAMAP" id="MF_01487">
    <property type="entry name" value="RecD"/>
    <property type="match status" value="1"/>
</dbReference>
<evidence type="ECO:0000313" key="14">
    <source>
        <dbReference type="EMBL" id="PSW12586.1"/>
    </source>
</evidence>
<evidence type="ECO:0000256" key="6">
    <source>
        <dbReference type="ARBA" id="ARBA00022839"/>
    </source>
</evidence>
<organism evidence="14 15">
    <name type="scientific">Photobacterium sanctipauli</name>
    <dbReference type="NCBI Taxonomy" id="1342794"/>
    <lineage>
        <taxon>Bacteria</taxon>
        <taxon>Pseudomonadati</taxon>
        <taxon>Pseudomonadota</taxon>
        <taxon>Gammaproteobacteria</taxon>
        <taxon>Vibrionales</taxon>
        <taxon>Vibrionaceae</taxon>
        <taxon>Photobacterium</taxon>
    </lineage>
</organism>
<dbReference type="NCBIfam" id="NF008127">
    <property type="entry name" value="PRK10875.1"/>
    <property type="match status" value="1"/>
</dbReference>
<accession>A0A2T3NDY4</accession>
<dbReference type="InterPro" id="IPR027785">
    <property type="entry name" value="UvrD-like_helicase_C"/>
</dbReference>
<keyword evidence="7 11" id="KW-0067">ATP-binding</keyword>
<dbReference type="Pfam" id="PF13245">
    <property type="entry name" value="AAA_19"/>
    <property type="match status" value="1"/>
</dbReference>
<evidence type="ECO:0000256" key="7">
    <source>
        <dbReference type="ARBA" id="ARBA00022840"/>
    </source>
</evidence>
<reference evidence="14 15" key="1">
    <citation type="submission" date="2018-01" db="EMBL/GenBank/DDBJ databases">
        <title>Whole genome sequencing of Histamine producing bacteria.</title>
        <authorList>
            <person name="Butler K."/>
        </authorList>
    </citation>
    <scope>NUCLEOTIDE SEQUENCE [LARGE SCALE GENOMIC DNA]</scope>
    <source>
        <strain evidence="14 15">DSM 100436</strain>
    </source>
</reference>
<dbReference type="GO" id="GO:0016887">
    <property type="term" value="F:ATP hydrolysis activity"/>
    <property type="evidence" value="ECO:0007669"/>
    <property type="project" value="RHEA"/>
</dbReference>
<dbReference type="GO" id="GO:0003677">
    <property type="term" value="F:DNA binding"/>
    <property type="evidence" value="ECO:0007669"/>
    <property type="project" value="UniProtKB-UniRule"/>
</dbReference>
<evidence type="ECO:0000256" key="10">
    <source>
        <dbReference type="ARBA" id="ARBA00023235"/>
    </source>
</evidence>
<dbReference type="Gene3D" id="3.40.50.300">
    <property type="entry name" value="P-loop containing nucleotide triphosphate hydrolases"/>
    <property type="match status" value="3"/>
</dbReference>
<evidence type="ECO:0000256" key="8">
    <source>
        <dbReference type="ARBA" id="ARBA00023125"/>
    </source>
</evidence>
<keyword evidence="4 11" id="KW-0378">Hydrolase</keyword>
<dbReference type="InterPro" id="IPR027417">
    <property type="entry name" value="P-loop_NTPase"/>
</dbReference>
<keyword evidence="3 11" id="KW-0227">DNA damage</keyword>
<dbReference type="InterPro" id="IPR050534">
    <property type="entry name" value="Coronavir_polyprotein_1ab"/>
</dbReference>
<dbReference type="NCBIfam" id="TIGR01447">
    <property type="entry name" value="recD"/>
    <property type="match status" value="1"/>
</dbReference>
<evidence type="ECO:0000256" key="3">
    <source>
        <dbReference type="ARBA" id="ARBA00022763"/>
    </source>
</evidence>
<keyword evidence="1 11" id="KW-0540">Nuclease</keyword>
<dbReference type="PANTHER" id="PTHR43788">
    <property type="entry name" value="DNA2/NAM7 HELICASE FAMILY MEMBER"/>
    <property type="match status" value="1"/>
</dbReference>
<keyword evidence="15" id="KW-1185">Reference proteome</keyword>
<dbReference type="Gene3D" id="1.10.10.1020">
    <property type="entry name" value="RecBCD complex, subunit RecD, N-terminal domain"/>
    <property type="match status" value="1"/>
</dbReference>
<dbReference type="CDD" id="cd17933">
    <property type="entry name" value="DEXSc_RecD-like"/>
    <property type="match status" value="1"/>
</dbReference>
<evidence type="ECO:0000313" key="15">
    <source>
        <dbReference type="Proteomes" id="UP000241771"/>
    </source>
</evidence>
<comment type="catalytic activity">
    <reaction evidence="11">
        <text>ATP + H2O = ADP + phosphate + H(+)</text>
        <dbReference type="Rhea" id="RHEA:13065"/>
        <dbReference type="ChEBI" id="CHEBI:15377"/>
        <dbReference type="ChEBI" id="CHEBI:15378"/>
        <dbReference type="ChEBI" id="CHEBI:30616"/>
        <dbReference type="ChEBI" id="CHEBI:43474"/>
        <dbReference type="ChEBI" id="CHEBI:456216"/>
        <dbReference type="EC" id="5.6.2.3"/>
    </reaction>
</comment>
<evidence type="ECO:0000256" key="5">
    <source>
        <dbReference type="ARBA" id="ARBA00022806"/>
    </source>
</evidence>
<dbReference type="Proteomes" id="UP000241771">
    <property type="component" value="Unassembled WGS sequence"/>
</dbReference>
<comment type="miscellaneous">
    <text evidence="11">In the RecBCD complex, RecB has a slow 3'-5' helicase, an exonuclease activity and loads RecA onto ssDNA, RecD has a fast 5'-3' helicase activity, while RecC stimulates the ATPase and processivity of the RecB helicase and contributes to recognition of the Chi site.</text>
</comment>
<sequence length="699" mass="76735">MLKRLEQLTRQGRLRPLDYQFAKFVAMSLAGGGDQAQSNLVTFIAALTSYELGQGHVCLPLSKFDIQRAFGLTPEQNAQLQQGLPEVGLWQDALSQSVAVSDGGQPTPLVMDSQRVYLSRYWQFEQLVASHLKRSSNSTTLSAKDIDIMAAKLDELFARNYRFLFQALHKLSQAGEANTAQARQYEVCDKLDIVASEALDWQAIDSVLVAAEHISDLDALDALVPNAACMNWQKVAAAVALTRQFAVISGGPGTGKTTTVAKLLAALVTQSLQSEALDENGQPRLPDIKLVAPTGKAAARLTESIGAAVDSLAVEKVVKDNIPTQSSTLHRLLGSIPNRVAFRHNRENPLHLDVLVVDEASMVDLPMMARLLDALPPNAKLILLGDRDQLASVEAGAVLGDICAFADQGYSQQQSQLLGQLTGFQFPVQLQSLGVVADSLCMLRKSYRFHAQSGIGQLAKAINAGRPQQVDRVWQQGFKDIHLYPLTSDSYQSMVNMSVTFYRDYLDAIYERCPPAEVLKAFSKVRLLCALREGDFGVVGLNQRIERGLARLGKIAPDEETWYVGRPVMISQNDHGLGLYNGDIGIAMKDSEPDPQTGEYRTRVFFEMPDGSIRGVLPSRLPEHETVYAMTIHKSQGSEFADTLMVLPSEFSPLLTRELTYTGITRAKEKLYLFASPDIVNRSVKLRTERASGLAELLS</sequence>
<dbReference type="GO" id="GO:0000724">
    <property type="term" value="P:double-strand break repair via homologous recombination"/>
    <property type="evidence" value="ECO:0007669"/>
    <property type="project" value="UniProtKB-UniRule"/>
</dbReference>
<dbReference type="GO" id="GO:0008854">
    <property type="term" value="F:exodeoxyribonuclease V activity"/>
    <property type="evidence" value="ECO:0007669"/>
    <property type="project" value="InterPro"/>
</dbReference>
<dbReference type="CDD" id="cd18809">
    <property type="entry name" value="SF1_C_RecD"/>
    <property type="match status" value="1"/>
</dbReference>
<proteinExistence type="inferred from homology"/>
<keyword evidence="6 11" id="KW-0269">Exonuclease</keyword>
<feature type="domain" description="UvrD-like helicase C-terminal" evidence="12">
    <location>
        <begin position="627"/>
        <end position="673"/>
    </location>
</feature>
<gene>
    <name evidence="11" type="primary">recD</name>
    <name evidence="14" type="ORF">C9I98_22905</name>
</gene>
<evidence type="ECO:0000256" key="11">
    <source>
        <dbReference type="HAMAP-Rule" id="MF_01487"/>
    </source>
</evidence>
<dbReference type="FunFam" id="3.40.50.300:FF:000912">
    <property type="entry name" value="RecBCD enzyme subunit RecD"/>
    <property type="match status" value="1"/>
</dbReference>
<evidence type="ECO:0000259" key="12">
    <source>
        <dbReference type="Pfam" id="PF13538"/>
    </source>
</evidence>
<evidence type="ECO:0000256" key="1">
    <source>
        <dbReference type="ARBA" id="ARBA00022722"/>
    </source>
</evidence>
<comment type="caution">
    <text evidence="14">The sequence shown here is derived from an EMBL/GenBank/DDBJ whole genome shotgun (WGS) entry which is preliminary data.</text>
</comment>
<evidence type="ECO:0000256" key="2">
    <source>
        <dbReference type="ARBA" id="ARBA00022741"/>
    </source>
</evidence>
<dbReference type="GO" id="GO:0017116">
    <property type="term" value="F:single-stranded DNA helicase activity"/>
    <property type="evidence" value="ECO:0007669"/>
    <property type="project" value="TreeGrafter"/>
</dbReference>
<dbReference type="PANTHER" id="PTHR43788:SF6">
    <property type="entry name" value="DNA HELICASE B"/>
    <property type="match status" value="1"/>
</dbReference>
<name>A0A2T3NDY4_9GAMM</name>
<keyword evidence="8 11" id="KW-0238">DNA-binding</keyword>
<feature type="domain" description="RecBCD enzyme subunit RecD N-terminal" evidence="13">
    <location>
        <begin position="11"/>
        <end position="117"/>
    </location>
</feature>
<keyword evidence="10 11" id="KW-0413">Isomerase</keyword>
<evidence type="ECO:0000259" key="13">
    <source>
        <dbReference type="Pfam" id="PF21185"/>
    </source>
</evidence>
<comment type="similarity">
    <text evidence="11">Belongs to the RecD family.</text>
</comment>
<keyword evidence="2 11" id="KW-0547">Nucleotide-binding</keyword>
<dbReference type="AlphaFoldDB" id="A0A2T3NDY4"/>
<dbReference type="GO" id="GO:0009338">
    <property type="term" value="C:exodeoxyribonuclease V complex"/>
    <property type="evidence" value="ECO:0007669"/>
    <property type="project" value="InterPro"/>
</dbReference>
<keyword evidence="5 11" id="KW-0347">Helicase</keyword>
<comment type="subunit">
    <text evidence="11">Heterotrimer of RecB, RecC and RecD. All subunits contribute to DNA-binding.</text>
</comment>
<comment type="function">
    <text evidence="11">A helicase/nuclease that prepares dsDNA breaks (DSB) for recombinational DNA repair. Binds to DSBs and unwinds DNA via a highly rapid and processive ATP-dependent bidirectional helicase activity. Unwinds dsDNA until it encounters a Chi (crossover hotspot instigator) sequence from the 3' direction. Cuts ssDNA a few nucleotides 3' to the Chi site. The properties and activities of the enzyme are changed at Chi. The Chi-altered holoenzyme produces a long 3'-ssDNA overhang and facilitates RecA-binding to the ssDNA for homologous DNA recombination and repair. Holoenzyme degrades any linearized DNA that is unable to undergo homologous recombination. In the holoenzyme this subunit has ssDNA-dependent ATPase and 5'-3' helicase activity. When added to pre-assembled RecBC greatly stimulates nuclease activity and augments holoenzyme processivity. Negatively regulates the RecA-loading ability of RecBCD.</text>
</comment>
<evidence type="ECO:0000256" key="4">
    <source>
        <dbReference type="ARBA" id="ARBA00022801"/>
    </source>
</evidence>